<accession>A0A8J2TLK2</accession>
<dbReference type="PANTHER" id="PTHR43441">
    <property type="entry name" value="RIBOSOMAL-PROTEIN-SERINE ACETYLTRANSFERASE"/>
    <property type="match status" value="1"/>
</dbReference>
<dbReference type="PROSITE" id="PS51186">
    <property type="entry name" value="GNAT"/>
    <property type="match status" value="1"/>
</dbReference>
<name>A0A8J2TLK2_9BACI</name>
<feature type="domain" description="N-acetyltransferase" evidence="1">
    <location>
        <begin position="18"/>
        <end position="187"/>
    </location>
</feature>
<gene>
    <name evidence="2" type="ORF">GCM10010978_19760</name>
</gene>
<reference evidence="2" key="2">
    <citation type="submission" date="2020-09" db="EMBL/GenBank/DDBJ databases">
        <authorList>
            <person name="Sun Q."/>
            <person name="Zhou Y."/>
        </authorList>
    </citation>
    <scope>NUCLEOTIDE SEQUENCE</scope>
    <source>
        <strain evidence="2">CGMCC 1.12360</strain>
    </source>
</reference>
<organism evidence="2 3">
    <name type="scientific">Compostibacillus humi</name>
    <dbReference type="NCBI Taxonomy" id="1245525"/>
    <lineage>
        <taxon>Bacteria</taxon>
        <taxon>Bacillati</taxon>
        <taxon>Bacillota</taxon>
        <taxon>Bacilli</taxon>
        <taxon>Bacillales</taxon>
        <taxon>Bacillaceae</taxon>
        <taxon>Compostibacillus</taxon>
    </lineage>
</organism>
<dbReference type="Pfam" id="PF13302">
    <property type="entry name" value="Acetyltransf_3"/>
    <property type="match status" value="1"/>
</dbReference>
<reference evidence="2" key="1">
    <citation type="journal article" date="2014" name="Int. J. Syst. Evol. Microbiol.">
        <title>Complete genome sequence of Corynebacterium casei LMG S-19264T (=DSM 44701T), isolated from a smear-ripened cheese.</title>
        <authorList>
            <consortium name="US DOE Joint Genome Institute (JGI-PGF)"/>
            <person name="Walter F."/>
            <person name="Albersmeier A."/>
            <person name="Kalinowski J."/>
            <person name="Ruckert C."/>
        </authorList>
    </citation>
    <scope>NUCLEOTIDE SEQUENCE</scope>
    <source>
        <strain evidence="2">CGMCC 1.12360</strain>
    </source>
</reference>
<proteinExistence type="predicted"/>
<dbReference type="Gene3D" id="3.40.630.30">
    <property type="match status" value="1"/>
</dbReference>
<protein>
    <submittedName>
        <fullName evidence="2">Ribosomal-protein-serine acetyltransferase</fullName>
    </submittedName>
</protein>
<dbReference type="InterPro" id="IPR051908">
    <property type="entry name" value="Ribosomal_N-acetyltransferase"/>
</dbReference>
<dbReference type="GO" id="GO:1990189">
    <property type="term" value="F:protein N-terminal-serine acetyltransferase activity"/>
    <property type="evidence" value="ECO:0007669"/>
    <property type="project" value="TreeGrafter"/>
</dbReference>
<dbReference type="GO" id="GO:0005737">
    <property type="term" value="C:cytoplasm"/>
    <property type="evidence" value="ECO:0007669"/>
    <property type="project" value="TreeGrafter"/>
</dbReference>
<dbReference type="InterPro" id="IPR000182">
    <property type="entry name" value="GNAT_dom"/>
</dbReference>
<comment type="caution">
    <text evidence="2">The sequence shown here is derived from an EMBL/GenBank/DDBJ whole genome shotgun (WGS) entry which is preliminary data.</text>
</comment>
<dbReference type="RefSeq" id="WP_188392243.1">
    <property type="nucleotide sequence ID" value="NZ_BMEV01000034.1"/>
</dbReference>
<evidence type="ECO:0000259" key="1">
    <source>
        <dbReference type="PROSITE" id="PS51186"/>
    </source>
</evidence>
<dbReference type="PANTHER" id="PTHR43441:SF3">
    <property type="entry name" value="ACETYLTRANSFERASE"/>
    <property type="match status" value="1"/>
</dbReference>
<evidence type="ECO:0000313" key="2">
    <source>
        <dbReference type="EMBL" id="GFZ78249.1"/>
    </source>
</evidence>
<keyword evidence="3" id="KW-1185">Reference proteome</keyword>
<dbReference type="Proteomes" id="UP000602050">
    <property type="component" value="Unassembled WGS sequence"/>
</dbReference>
<evidence type="ECO:0000313" key="3">
    <source>
        <dbReference type="Proteomes" id="UP000602050"/>
    </source>
</evidence>
<dbReference type="GO" id="GO:0008999">
    <property type="term" value="F:protein-N-terminal-alanine acetyltransferase activity"/>
    <property type="evidence" value="ECO:0007669"/>
    <property type="project" value="TreeGrafter"/>
</dbReference>
<dbReference type="AlphaFoldDB" id="A0A8J2TLK2"/>
<dbReference type="EMBL" id="BMEV01000034">
    <property type="protein sequence ID" value="GFZ78249.1"/>
    <property type="molecule type" value="Genomic_DNA"/>
</dbReference>
<dbReference type="SUPFAM" id="SSF55729">
    <property type="entry name" value="Acyl-CoA N-acyltransferases (Nat)"/>
    <property type="match status" value="1"/>
</dbReference>
<dbReference type="InterPro" id="IPR016181">
    <property type="entry name" value="Acyl_CoA_acyltransferase"/>
</dbReference>
<sequence length="187" mass="22014">MNHPLLFDFPQQFETERLLVRLPMPGDGAPLYEAMIHSLPELKPWLEFAQQVPSVEETELNVRQAHIAFLERKDLRMHIFHRETGAFIGSTGLHRINWEVPKFEIGYWIDTRYSGQGYITEAVKGLTDFSFRELHAQRLEIRCDSKNVKSRKVAERLGFELEGILRRDSLSIDKRDWRDTCIYAKLR</sequence>